<dbReference type="Pfam" id="PF00010">
    <property type="entry name" value="HLH"/>
    <property type="match status" value="1"/>
</dbReference>
<feature type="coiled-coil region" evidence="11">
    <location>
        <begin position="412"/>
        <end position="439"/>
    </location>
</feature>
<dbReference type="GO" id="GO:0008340">
    <property type="term" value="P:determination of adult lifespan"/>
    <property type="evidence" value="ECO:0007669"/>
    <property type="project" value="EnsemblMetazoa"/>
</dbReference>
<keyword evidence="5 13" id="KW-1133">Transmembrane helix</keyword>
<evidence type="ECO:0000256" key="7">
    <source>
        <dbReference type="ARBA" id="ARBA00023125"/>
    </source>
</evidence>
<evidence type="ECO:0000313" key="15">
    <source>
        <dbReference type="EMBL" id="EFP02312.1"/>
    </source>
</evidence>
<dbReference type="FunFam" id="4.10.280.10:FF:000158">
    <property type="entry name" value="Sterol regulatory element Binding Protein"/>
    <property type="match status" value="1"/>
</dbReference>
<proteinExistence type="predicted"/>
<dbReference type="EMBL" id="DS268447">
    <property type="protein sequence ID" value="EFP02312.1"/>
    <property type="molecule type" value="Genomic_DNA"/>
</dbReference>
<dbReference type="GO" id="GO:0000981">
    <property type="term" value="F:DNA-binding transcription factor activity, RNA polymerase II-specific"/>
    <property type="evidence" value="ECO:0007669"/>
    <property type="project" value="TreeGrafter"/>
</dbReference>
<evidence type="ECO:0000256" key="12">
    <source>
        <dbReference type="SAM" id="MobiDB-lite"/>
    </source>
</evidence>
<dbReference type="FunCoup" id="E3MIB7">
    <property type="interactions" value="2081"/>
</dbReference>
<dbReference type="GO" id="GO:0005634">
    <property type="term" value="C:nucleus"/>
    <property type="evidence" value="ECO:0007669"/>
    <property type="project" value="UniProtKB-SubCell"/>
</dbReference>
<evidence type="ECO:0000256" key="3">
    <source>
        <dbReference type="ARBA" id="ARBA00022692"/>
    </source>
</evidence>
<evidence type="ECO:0000259" key="14">
    <source>
        <dbReference type="PROSITE" id="PS50888"/>
    </source>
</evidence>
<dbReference type="STRING" id="31234.E3MIB7"/>
<accession>E3MIB7</accession>
<comment type="subcellular location">
    <subcellularLocation>
        <location evidence="2">Endoplasmic reticulum membrane</location>
        <topology evidence="2">Multi-pass membrane protein</topology>
    </subcellularLocation>
    <subcellularLocation>
        <location evidence="1">Nucleus</location>
    </subcellularLocation>
</comment>
<dbReference type="HOGENOM" id="CLU_300661_0_0_1"/>
<keyword evidence="3 13" id="KW-0812">Transmembrane</keyword>
<keyword evidence="6" id="KW-0805">Transcription regulation</keyword>
<dbReference type="GO" id="GO:0046983">
    <property type="term" value="F:protein dimerization activity"/>
    <property type="evidence" value="ECO:0007669"/>
    <property type="project" value="InterPro"/>
</dbReference>
<dbReference type="AlphaFoldDB" id="E3MIB7"/>
<evidence type="ECO:0000256" key="10">
    <source>
        <dbReference type="ARBA" id="ARBA00023242"/>
    </source>
</evidence>
<sequence>MDEEFDGDVPMSDPFLSLVTKLDDIAREFDTELTSEIHRFSAFPSNDSMDFDMDQNWQEPGPSQQHDPTLQGNQHSPPQEFYEVDGQHDVSRIQSLLKNNNEDFYSMRFSPPIFDLGGGGRGPSLASTQPISGEGPASMLNPLQTSPLTGTYPADAYRPLSLAQQLAAPAMTPGGQSSLYVNTNGTIDQKSYPHEMLSPPHHTSMTPQPYVEPMELINGYMSPYNPAQGQTYHTYHQSHTPHQIQHHHQHHLNRISSQPTIHEHPEPVESPPIEEVPETKPTKIVEVNSPSSPQNMKEELLRMLVNMSPSEVEKLKNKKTGASSSSTRTYQKPSKVVIQEPAEDEDDEDDDSDSGEPSSQGNTVIIRRPKTERRTAHNLIEKKYRCSINDRIQQLKILLCGDEAKLSKSATLRKAIEHIEEIEHENHALKFQVDQMRKTLQMNGLPYPEPIQYSDYAIQSPAESSPSPPRNERKRSRMSTNTPVKNGTRDNSRVTLFAMLMAVMIFNPIGIYFIKSIYFSLLAGSALFSTASADTKAPIASPFEHGRVIDDPDGTTNQTSFWGLDSTLIWCVNVLMVLFVMIKLMVHGDPVQDFMSPTWQSFVSTREKAREELRSGNLKEAQRQFRECLVALGCWIPSPGIESFAYVAWECFRHLLNWLWIGRYMARRRRSTTKPVSVVCRSHAHTAVLYHEIHQVSFLEYTKFQLISLHLMGITGHSNDGDDPRTLPGLYLSLCAVNMAEAAGASNDGLPRAIMAQIYIAASIRCRLALPNLLAPFFSGYFLRRARRHVRRAPEHAVSHLLWIFHPATRKYMSDPKRLEHVLSSKQKLLRFGSFVEDEQLSPLARIRTTLKIYLLSKLVQELVGGDEIFTKNVERILNDSDRLDDEVDVVDVSRLLVSISTQCAALLTNEKDESAKFGSWLTRNGDACCTWWTHVLTCGIYWRSNKNELARQHYSLIRNCPPKILTDNLGLAVGHALCARKICIDDRDSPKVSQYVCIHTKKALESLRLFSTSSRTSGVVSGIQEGTRRMAYEWIMNSLLDAWRSNLFSSKPYWTQTFKGQSTFSTLYQEAYNHYAVINGTRGDCWRLFVYELTCRMLNGANPQATWTGVRRVRSTKMDAVRGRVSMRRSAQPDAFHLHTLVKLHSSMDL</sequence>
<dbReference type="GO" id="GO:0040011">
    <property type="term" value="P:locomotion"/>
    <property type="evidence" value="ECO:0007669"/>
    <property type="project" value="EnsemblMetazoa"/>
</dbReference>
<dbReference type="GO" id="GO:0010884">
    <property type="term" value="P:positive regulation of lipid storage"/>
    <property type="evidence" value="ECO:0007669"/>
    <property type="project" value="EnsemblMetazoa"/>
</dbReference>
<keyword evidence="16" id="KW-1185">Reference proteome</keyword>
<dbReference type="OMA" id="QQAVMIT"/>
<dbReference type="GO" id="GO:0000978">
    <property type="term" value="F:RNA polymerase II cis-regulatory region sequence-specific DNA binding"/>
    <property type="evidence" value="ECO:0007669"/>
    <property type="project" value="TreeGrafter"/>
</dbReference>
<evidence type="ECO:0000256" key="11">
    <source>
        <dbReference type="SAM" id="Coils"/>
    </source>
</evidence>
<feature type="region of interest" description="Disordered" evidence="12">
    <location>
        <begin position="459"/>
        <end position="487"/>
    </location>
</feature>
<evidence type="ECO:0000256" key="5">
    <source>
        <dbReference type="ARBA" id="ARBA00022989"/>
    </source>
</evidence>
<feature type="domain" description="BHLH" evidence="14">
    <location>
        <begin position="372"/>
        <end position="422"/>
    </location>
</feature>
<dbReference type="PROSITE" id="PS50888">
    <property type="entry name" value="BHLH"/>
    <property type="match status" value="1"/>
</dbReference>
<keyword evidence="8 13" id="KW-0472">Membrane</keyword>
<gene>
    <name evidence="15" type="primary">Cre-sbp-1</name>
    <name evidence="15" type="ORF">CRE_01076</name>
</gene>
<dbReference type="InterPro" id="IPR036638">
    <property type="entry name" value="HLH_DNA-bd_sf"/>
</dbReference>
<feature type="compositionally biased region" description="Acidic residues" evidence="12">
    <location>
        <begin position="341"/>
        <end position="354"/>
    </location>
</feature>
<protein>
    <submittedName>
        <fullName evidence="15">CRE-SBP-1 protein</fullName>
    </submittedName>
</protein>
<feature type="transmembrane region" description="Helical" evidence="13">
    <location>
        <begin position="567"/>
        <end position="586"/>
    </location>
</feature>
<dbReference type="PANTHER" id="PTHR46062">
    <property type="entry name" value="STEROL REGULATORY ELEMENT-BINDING PROTEIN"/>
    <property type="match status" value="1"/>
</dbReference>
<keyword evidence="10" id="KW-0539">Nucleus</keyword>
<dbReference type="InterPro" id="IPR011598">
    <property type="entry name" value="bHLH_dom"/>
</dbReference>
<dbReference type="GO" id="GO:0071294">
    <property type="term" value="P:cellular response to zinc ion"/>
    <property type="evidence" value="ECO:0007669"/>
    <property type="project" value="EnsemblMetazoa"/>
</dbReference>
<dbReference type="eggNOG" id="KOG2588">
    <property type="taxonomic scope" value="Eukaryota"/>
</dbReference>
<organism evidence="16">
    <name type="scientific">Caenorhabditis remanei</name>
    <name type="common">Caenorhabditis vulgaris</name>
    <dbReference type="NCBI Taxonomy" id="31234"/>
    <lineage>
        <taxon>Eukaryota</taxon>
        <taxon>Metazoa</taxon>
        <taxon>Ecdysozoa</taxon>
        <taxon>Nematoda</taxon>
        <taxon>Chromadorea</taxon>
        <taxon>Rhabditida</taxon>
        <taxon>Rhabditina</taxon>
        <taxon>Rhabditomorpha</taxon>
        <taxon>Rhabditoidea</taxon>
        <taxon>Rhabditidae</taxon>
        <taxon>Peloderinae</taxon>
        <taxon>Caenorhabditis</taxon>
    </lineage>
</organism>
<dbReference type="Proteomes" id="UP000008281">
    <property type="component" value="Unassembled WGS sequence"/>
</dbReference>
<dbReference type="OrthoDB" id="2133190at2759"/>
<feature type="compositionally biased region" description="Polar residues" evidence="12">
    <location>
        <begin position="55"/>
        <end position="77"/>
    </location>
</feature>
<dbReference type="GO" id="GO:0005789">
    <property type="term" value="C:endoplasmic reticulum membrane"/>
    <property type="evidence" value="ECO:0007669"/>
    <property type="project" value="UniProtKB-SubCell"/>
</dbReference>
<keyword evidence="9" id="KW-0804">Transcription</keyword>
<feature type="region of interest" description="Disordered" evidence="12">
    <location>
        <begin position="311"/>
        <end position="370"/>
    </location>
</feature>
<evidence type="ECO:0000256" key="6">
    <source>
        <dbReference type="ARBA" id="ARBA00023015"/>
    </source>
</evidence>
<feature type="region of interest" description="Disordered" evidence="12">
    <location>
        <begin position="44"/>
        <end position="79"/>
    </location>
</feature>
<feature type="region of interest" description="Disordered" evidence="12">
    <location>
        <begin position="261"/>
        <end position="296"/>
    </location>
</feature>
<evidence type="ECO:0000256" key="4">
    <source>
        <dbReference type="ARBA" id="ARBA00022824"/>
    </source>
</evidence>
<name>E3MIB7_CAERE</name>
<dbReference type="Gene3D" id="4.10.280.10">
    <property type="entry name" value="Helix-loop-helix DNA-binding domain"/>
    <property type="match status" value="1"/>
</dbReference>
<dbReference type="GO" id="GO:0010628">
    <property type="term" value="P:positive regulation of gene expression"/>
    <property type="evidence" value="ECO:0007669"/>
    <property type="project" value="EnsemblMetazoa"/>
</dbReference>
<dbReference type="PANTHER" id="PTHR46062:SF1">
    <property type="entry name" value="LP12374P"/>
    <property type="match status" value="1"/>
</dbReference>
<keyword evidence="7" id="KW-0238">DNA-binding</keyword>
<dbReference type="GO" id="GO:0040014">
    <property type="term" value="P:regulation of multicellular organism growth"/>
    <property type="evidence" value="ECO:0007669"/>
    <property type="project" value="EnsemblMetazoa"/>
</dbReference>
<dbReference type="GO" id="GO:0034059">
    <property type="term" value="P:response to anoxia"/>
    <property type="evidence" value="ECO:0007669"/>
    <property type="project" value="EnsemblMetazoa"/>
</dbReference>
<evidence type="ECO:0000256" key="9">
    <source>
        <dbReference type="ARBA" id="ARBA00023163"/>
    </source>
</evidence>
<reference evidence="15" key="1">
    <citation type="submission" date="2007-07" db="EMBL/GenBank/DDBJ databases">
        <title>PCAP assembly of the Caenorhabditis remanei genome.</title>
        <authorList>
            <consortium name="The Caenorhabditis remanei Sequencing Consortium"/>
            <person name="Wilson R.K."/>
        </authorList>
    </citation>
    <scope>NUCLEOTIDE SEQUENCE [LARGE SCALE GENOMIC DNA]</scope>
    <source>
        <strain evidence="15">PB4641</strain>
    </source>
</reference>
<feature type="transmembrane region" description="Helical" evidence="13">
    <location>
        <begin position="494"/>
        <end position="514"/>
    </location>
</feature>
<dbReference type="GO" id="GO:0001676">
    <property type="term" value="P:long-chain fatty acid metabolic process"/>
    <property type="evidence" value="ECO:0007669"/>
    <property type="project" value="EnsemblMetazoa"/>
</dbReference>
<evidence type="ECO:0000256" key="8">
    <source>
        <dbReference type="ARBA" id="ARBA00023136"/>
    </source>
</evidence>
<dbReference type="GO" id="GO:0045944">
    <property type="term" value="P:positive regulation of transcription by RNA polymerase II"/>
    <property type="evidence" value="ECO:0007669"/>
    <property type="project" value="EnsemblMetazoa"/>
</dbReference>
<evidence type="ECO:0000256" key="2">
    <source>
        <dbReference type="ARBA" id="ARBA00004477"/>
    </source>
</evidence>
<dbReference type="SUPFAM" id="SSF47459">
    <property type="entry name" value="HLH, helix-loop-helix DNA-binding domain"/>
    <property type="match status" value="1"/>
</dbReference>
<dbReference type="InParanoid" id="E3MIB7"/>
<dbReference type="SMART" id="SM00353">
    <property type="entry name" value="HLH"/>
    <property type="match status" value="1"/>
</dbReference>
<evidence type="ECO:0000256" key="1">
    <source>
        <dbReference type="ARBA" id="ARBA00004123"/>
    </source>
</evidence>
<feature type="compositionally biased region" description="Polar residues" evidence="12">
    <location>
        <begin position="320"/>
        <end position="332"/>
    </location>
</feature>
<evidence type="ECO:0000256" key="13">
    <source>
        <dbReference type="SAM" id="Phobius"/>
    </source>
</evidence>
<keyword evidence="11" id="KW-0175">Coiled coil</keyword>
<keyword evidence="4" id="KW-0256">Endoplasmic reticulum</keyword>
<evidence type="ECO:0000313" key="16">
    <source>
        <dbReference type="Proteomes" id="UP000008281"/>
    </source>
</evidence>
<dbReference type="GO" id="GO:1902321">
    <property type="term" value="P:methyl-branched fatty acid biosynthetic process"/>
    <property type="evidence" value="ECO:0007669"/>
    <property type="project" value="EnsemblMetazoa"/>
</dbReference>